<dbReference type="EMBL" id="GBRH01262806">
    <property type="protein sequence ID" value="JAD35089.1"/>
    <property type="molecule type" value="Transcribed_RNA"/>
</dbReference>
<protein>
    <submittedName>
        <fullName evidence="1">Uncharacterized protein</fullName>
    </submittedName>
</protein>
<dbReference type="AlphaFoldDB" id="A0A0A8Z6U5"/>
<organism evidence="1">
    <name type="scientific">Arundo donax</name>
    <name type="common">Giant reed</name>
    <name type="synonym">Donax arundinaceus</name>
    <dbReference type="NCBI Taxonomy" id="35708"/>
    <lineage>
        <taxon>Eukaryota</taxon>
        <taxon>Viridiplantae</taxon>
        <taxon>Streptophyta</taxon>
        <taxon>Embryophyta</taxon>
        <taxon>Tracheophyta</taxon>
        <taxon>Spermatophyta</taxon>
        <taxon>Magnoliopsida</taxon>
        <taxon>Liliopsida</taxon>
        <taxon>Poales</taxon>
        <taxon>Poaceae</taxon>
        <taxon>PACMAD clade</taxon>
        <taxon>Arundinoideae</taxon>
        <taxon>Arundineae</taxon>
        <taxon>Arundo</taxon>
    </lineage>
</organism>
<reference evidence="1" key="1">
    <citation type="submission" date="2014-09" db="EMBL/GenBank/DDBJ databases">
        <authorList>
            <person name="Magalhaes I.L.F."/>
            <person name="Oliveira U."/>
            <person name="Santos F.R."/>
            <person name="Vidigal T.H.D.A."/>
            <person name="Brescovit A.D."/>
            <person name="Santos A.J."/>
        </authorList>
    </citation>
    <scope>NUCLEOTIDE SEQUENCE</scope>
    <source>
        <tissue evidence="1">Shoot tissue taken approximately 20 cm above the soil surface</tissue>
    </source>
</reference>
<evidence type="ECO:0000313" key="1">
    <source>
        <dbReference type="EMBL" id="JAD35089.1"/>
    </source>
</evidence>
<proteinExistence type="predicted"/>
<accession>A0A0A8Z6U5</accession>
<name>A0A0A8Z6U5_ARUDO</name>
<sequence length="19" mass="2262">MAHMAALARHRQLFHRLDS</sequence>
<reference evidence="1" key="2">
    <citation type="journal article" date="2015" name="Data Brief">
        <title>Shoot transcriptome of the giant reed, Arundo donax.</title>
        <authorList>
            <person name="Barrero R.A."/>
            <person name="Guerrero F.D."/>
            <person name="Moolhuijzen P."/>
            <person name="Goolsby J.A."/>
            <person name="Tidwell J."/>
            <person name="Bellgard S.E."/>
            <person name="Bellgard M.I."/>
        </authorList>
    </citation>
    <scope>NUCLEOTIDE SEQUENCE</scope>
    <source>
        <tissue evidence="1">Shoot tissue taken approximately 20 cm above the soil surface</tissue>
    </source>
</reference>